<feature type="region of interest" description="Disordered" evidence="1">
    <location>
        <begin position="1"/>
        <end position="56"/>
    </location>
</feature>
<dbReference type="KEGG" id="ehx:EMIHUDRAFT_216188"/>
<feature type="region of interest" description="Disordered" evidence="1">
    <location>
        <begin position="221"/>
        <end position="245"/>
    </location>
</feature>
<evidence type="ECO:0000256" key="2">
    <source>
        <dbReference type="SAM" id="Phobius"/>
    </source>
</evidence>
<keyword evidence="2" id="KW-0812">Transmembrane</keyword>
<evidence type="ECO:0000313" key="4">
    <source>
        <dbReference type="Proteomes" id="UP000013827"/>
    </source>
</evidence>
<reference evidence="3" key="2">
    <citation type="submission" date="2024-10" db="UniProtKB">
        <authorList>
            <consortium name="EnsemblProtists"/>
        </authorList>
    </citation>
    <scope>IDENTIFICATION</scope>
</reference>
<keyword evidence="2" id="KW-1133">Transmembrane helix</keyword>
<reference evidence="4" key="1">
    <citation type="journal article" date="2013" name="Nature">
        <title>Pan genome of the phytoplankton Emiliania underpins its global distribution.</title>
        <authorList>
            <person name="Read B.A."/>
            <person name="Kegel J."/>
            <person name="Klute M.J."/>
            <person name="Kuo A."/>
            <person name="Lefebvre S.C."/>
            <person name="Maumus F."/>
            <person name="Mayer C."/>
            <person name="Miller J."/>
            <person name="Monier A."/>
            <person name="Salamov A."/>
            <person name="Young J."/>
            <person name="Aguilar M."/>
            <person name="Claverie J.M."/>
            <person name="Frickenhaus S."/>
            <person name="Gonzalez K."/>
            <person name="Herman E.K."/>
            <person name="Lin Y.C."/>
            <person name="Napier J."/>
            <person name="Ogata H."/>
            <person name="Sarno A.F."/>
            <person name="Shmutz J."/>
            <person name="Schroeder D."/>
            <person name="de Vargas C."/>
            <person name="Verret F."/>
            <person name="von Dassow P."/>
            <person name="Valentin K."/>
            <person name="Van de Peer Y."/>
            <person name="Wheeler G."/>
            <person name="Dacks J.B."/>
            <person name="Delwiche C.F."/>
            <person name="Dyhrman S.T."/>
            <person name="Glockner G."/>
            <person name="John U."/>
            <person name="Richards T."/>
            <person name="Worden A.Z."/>
            <person name="Zhang X."/>
            <person name="Grigoriev I.V."/>
            <person name="Allen A.E."/>
            <person name="Bidle K."/>
            <person name="Borodovsky M."/>
            <person name="Bowler C."/>
            <person name="Brownlee C."/>
            <person name="Cock J.M."/>
            <person name="Elias M."/>
            <person name="Gladyshev V.N."/>
            <person name="Groth M."/>
            <person name="Guda C."/>
            <person name="Hadaegh A."/>
            <person name="Iglesias-Rodriguez M.D."/>
            <person name="Jenkins J."/>
            <person name="Jones B.M."/>
            <person name="Lawson T."/>
            <person name="Leese F."/>
            <person name="Lindquist E."/>
            <person name="Lobanov A."/>
            <person name="Lomsadze A."/>
            <person name="Malik S.B."/>
            <person name="Marsh M.E."/>
            <person name="Mackinder L."/>
            <person name="Mock T."/>
            <person name="Mueller-Roeber B."/>
            <person name="Pagarete A."/>
            <person name="Parker M."/>
            <person name="Probert I."/>
            <person name="Quesneville H."/>
            <person name="Raines C."/>
            <person name="Rensing S.A."/>
            <person name="Riano-Pachon D.M."/>
            <person name="Richier S."/>
            <person name="Rokitta S."/>
            <person name="Shiraiwa Y."/>
            <person name="Soanes D.M."/>
            <person name="van der Giezen M."/>
            <person name="Wahlund T.M."/>
            <person name="Williams B."/>
            <person name="Wilson W."/>
            <person name="Wolfe G."/>
            <person name="Wurch L.L."/>
        </authorList>
    </citation>
    <scope>NUCLEOTIDE SEQUENCE</scope>
</reference>
<dbReference type="EnsemblProtists" id="EOD10039">
    <property type="protein sequence ID" value="EOD10039"/>
    <property type="gene ID" value="EMIHUDRAFT_216188"/>
</dbReference>
<organism evidence="3 4">
    <name type="scientific">Emiliania huxleyi (strain CCMP1516)</name>
    <dbReference type="NCBI Taxonomy" id="280463"/>
    <lineage>
        <taxon>Eukaryota</taxon>
        <taxon>Haptista</taxon>
        <taxon>Haptophyta</taxon>
        <taxon>Prymnesiophyceae</taxon>
        <taxon>Isochrysidales</taxon>
        <taxon>Noelaerhabdaceae</taxon>
        <taxon>Emiliania</taxon>
    </lineage>
</organism>
<feature type="compositionally biased region" description="Basic and acidic residues" evidence="1">
    <location>
        <begin position="182"/>
        <end position="203"/>
    </location>
</feature>
<feature type="region of interest" description="Disordered" evidence="1">
    <location>
        <begin position="182"/>
        <end position="207"/>
    </location>
</feature>
<accession>A0A0D3IFK4</accession>
<dbReference type="AlphaFoldDB" id="A0A0D3IFK4"/>
<name>A0A0D3IFK4_EMIH1</name>
<keyword evidence="4" id="KW-1185">Reference proteome</keyword>
<proteinExistence type="predicted"/>
<dbReference type="InterPro" id="IPR046733">
    <property type="entry name" value="DUF6625"/>
</dbReference>
<dbReference type="GeneID" id="17256227"/>
<sequence>MRWMRAPPGTGGDSDAEIGIRRCGSEAEMRPGRRQPPPLPLASPRSEKVKKLRRPAKSTPRYSCALGARELMAVLAVVGPVGTLLSLWVLPVAPRHDDGGGGLWHSSESHPAGSRVIHLSLLGGHRKARFVLRASDDWNMFTFGIQERLQIGSIQKIETLAGESIVSVEDLVNDDALLIYSDEKPRPRPSRPRGDRFNPRDGRASPWEKLSSRAQRVFHDEHSAGSGGQHGSLPAHSAAGRVPRGMPCGERHPDFRLALLLPWARACAVFSKYLNGYSHWGYCDLDMVVGNLPLFVSRAELEQHDIVTYSFGDQEALYLRGQWTVHRNEPRVSSVWQRCDHIAGQLQKELLLKVAWAVSRGDLRIAMVHKQAVGLTASGEPEAAIYAVDGAARHSSAGGCQLSLPGPHLPVGERRPLRMDAEGCGRWMPVEFRMCAPELLEDGDEAARATTTTFDVADGRFYGQRVAPAAGTTLPNGCAQLAFFHFQEWKKNWEGSGATTIGIEPLMAPARAGAAPRFSARPRNFTVTSEGIALLAAGRIHHGGRARTGG</sequence>
<evidence type="ECO:0000313" key="3">
    <source>
        <dbReference type="EnsemblProtists" id="EOD10039"/>
    </source>
</evidence>
<feature type="compositionally biased region" description="Basic and acidic residues" evidence="1">
    <location>
        <begin position="18"/>
        <end position="31"/>
    </location>
</feature>
<evidence type="ECO:0000256" key="1">
    <source>
        <dbReference type="SAM" id="MobiDB-lite"/>
    </source>
</evidence>
<dbReference type="HOGENOM" id="CLU_453031_0_0_1"/>
<dbReference type="PaxDb" id="2903-EOD10039"/>
<feature type="transmembrane region" description="Helical" evidence="2">
    <location>
        <begin position="71"/>
        <end position="90"/>
    </location>
</feature>
<dbReference type="Pfam" id="PF20330">
    <property type="entry name" value="DUF6625"/>
    <property type="match status" value="1"/>
</dbReference>
<dbReference type="Proteomes" id="UP000013827">
    <property type="component" value="Unassembled WGS sequence"/>
</dbReference>
<protein>
    <submittedName>
        <fullName evidence="3">Uncharacterized protein</fullName>
    </submittedName>
</protein>
<keyword evidence="2" id="KW-0472">Membrane</keyword>
<dbReference type="RefSeq" id="XP_005762468.1">
    <property type="nucleotide sequence ID" value="XM_005762411.1"/>
</dbReference>